<dbReference type="Gene3D" id="2.40.128.110">
    <property type="entry name" value="Lipid/polyisoprenoid-binding, YceI-like"/>
    <property type="match status" value="1"/>
</dbReference>
<reference evidence="3" key="1">
    <citation type="journal article" date="2019" name="Int. J. Syst. Evol. Microbiol.">
        <title>The Global Catalogue of Microorganisms (GCM) 10K type strain sequencing project: providing services to taxonomists for standard genome sequencing and annotation.</title>
        <authorList>
            <consortium name="The Broad Institute Genomics Platform"/>
            <consortium name="The Broad Institute Genome Sequencing Center for Infectious Disease"/>
            <person name="Wu L."/>
            <person name="Ma J."/>
        </authorList>
    </citation>
    <scope>NUCLEOTIDE SEQUENCE [LARGE SCALE GENOMIC DNA]</scope>
    <source>
        <strain evidence="3">JCM 17452</strain>
    </source>
</reference>
<sequence length="194" mass="21745">MKTLLKHTLIIQLFLIVFLFQTSSAQNFELVPEESTLIINGTSNLHDWTITSSSCTGTISFNDINKCSINSLKFEVPPISLKSGKKGMDKNTYKALKTDEFKNIKFLLTEVTTLNNSNPNNYSIEVEGVLSIMENNKKILLKNNILLNNNNVCIEGSKKIKMTDFGVEPPKALFGTITTGDEITIDYKLIFKTI</sequence>
<proteinExistence type="predicted"/>
<accession>A0ABP8E784</accession>
<evidence type="ECO:0000259" key="1">
    <source>
        <dbReference type="Pfam" id="PF04264"/>
    </source>
</evidence>
<feature type="domain" description="Lipid/polyisoprenoid-binding YceI-like" evidence="1">
    <location>
        <begin position="31"/>
        <end position="189"/>
    </location>
</feature>
<dbReference type="SUPFAM" id="SSF101874">
    <property type="entry name" value="YceI-like"/>
    <property type="match status" value="1"/>
</dbReference>
<evidence type="ECO:0000313" key="3">
    <source>
        <dbReference type="Proteomes" id="UP001500027"/>
    </source>
</evidence>
<dbReference type="Proteomes" id="UP001500027">
    <property type="component" value="Unassembled WGS sequence"/>
</dbReference>
<evidence type="ECO:0000313" key="2">
    <source>
        <dbReference type="EMBL" id="GAA4268037.1"/>
    </source>
</evidence>
<dbReference type="EMBL" id="BAABAV010000001">
    <property type="protein sequence ID" value="GAA4268037.1"/>
    <property type="molecule type" value="Genomic_DNA"/>
</dbReference>
<protein>
    <recommendedName>
        <fullName evidence="1">Lipid/polyisoprenoid-binding YceI-like domain-containing protein</fullName>
    </recommendedName>
</protein>
<dbReference type="InterPro" id="IPR036761">
    <property type="entry name" value="TTHA0802/YceI-like_sf"/>
</dbReference>
<gene>
    <name evidence="2" type="ORF">GCM10022257_01380</name>
</gene>
<organism evidence="2 3">
    <name type="scientific">Hyunsoonleella aestuarii</name>
    <dbReference type="NCBI Taxonomy" id="912802"/>
    <lineage>
        <taxon>Bacteria</taxon>
        <taxon>Pseudomonadati</taxon>
        <taxon>Bacteroidota</taxon>
        <taxon>Flavobacteriia</taxon>
        <taxon>Flavobacteriales</taxon>
        <taxon>Flavobacteriaceae</taxon>
    </lineage>
</organism>
<keyword evidence="3" id="KW-1185">Reference proteome</keyword>
<dbReference type="Pfam" id="PF04264">
    <property type="entry name" value="YceI"/>
    <property type="match status" value="1"/>
</dbReference>
<dbReference type="RefSeq" id="WP_139001972.1">
    <property type="nucleotide sequence ID" value="NZ_BAABAV010000001.1"/>
</dbReference>
<name>A0ABP8E784_9FLAO</name>
<comment type="caution">
    <text evidence="2">The sequence shown here is derived from an EMBL/GenBank/DDBJ whole genome shotgun (WGS) entry which is preliminary data.</text>
</comment>
<dbReference type="InterPro" id="IPR007372">
    <property type="entry name" value="Lipid/polyisoprenoid-bd_YceI"/>
</dbReference>